<comment type="caution">
    <text evidence="2">The sequence shown here is derived from an EMBL/GenBank/DDBJ whole genome shotgun (WGS) entry which is preliminary data.</text>
</comment>
<sequence length="162" mass="17848">MTRLARFVAPLCMAVFSCLPALAAKGAPLPSHFGDRLEAALSCRGEWSTGYWQDYFRRHLGKPLRSWGGADWFDAQNADLAGVLAKEVFTNPPESGALMVGALIPQPVDAVRARLEDRLGMRFTPLPGPYPRFLSATGSVLVGLANRQTKWYCARWDLGNRP</sequence>
<accession>A0ABQ3H524</accession>
<evidence type="ECO:0000313" key="2">
    <source>
        <dbReference type="EMBL" id="GHD66641.1"/>
    </source>
</evidence>
<protein>
    <submittedName>
        <fullName evidence="2">Uncharacterized protein</fullName>
    </submittedName>
</protein>
<feature type="chain" id="PRO_5045866374" evidence="1">
    <location>
        <begin position="24"/>
        <end position="162"/>
    </location>
</feature>
<proteinExistence type="predicted"/>
<evidence type="ECO:0000256" key="1">
    <source>
        <dbReference type="SAM" id="SignalP"/>
    </source>
</evidence>
<reference evidence="3" key="1">
    <citation type="journal article" date="2019" name="Int. J. Syst. Evol. Microbiol.">
        <title>The Global Catalogue of Microorganisms (GCM) 10K type strain sequencing project: providing services to taxonomists for standard genome sequencing and annotation.</title>
        <authorList>
            <consortium name="The Broad Institute Genomics Platform"/>
            <consortium name="The Broad Institute Genome Sequencing Center for Infectious Disease"/>
            <person name="Wu L."/>
            <person name="Ma J."/>
        </authorList>
    </citation>
    <scope>NUCLEOTIDE SEQUENCE [LARGE SCALE GENOMIC DNA]</scope>
    <source>
        <strain evidence="3">KCTC 23701</strain>
    </source>
</reference>
<name>A0ABQ3H524_9NEIS</name>
<evidence type="ECO:0000313" key="3">
    <source>
        <dbReference type="Proteomes" id="UP000604737"/>
    </source>
</evidence>
<keyword evidence="3" id="KW-1185">Reference proteome</keyword>
<organism evidence="2 3">
    <name type="scientific">Jeongeupia chitinilytica</name>
    <dbReference type="NCBI Taxonomy" id="1041641"/>
    <lineage>
        <taxon>Bacteria</taxon>
        <taxon>Pseudomonadati</taxon>
        <taxon>Pseudomonadota</taxon>
        <taxon>Betaproteobacteria</taxon>
        <taxon>Neisseriales</taxon>
        <taxon>Chitinibacteraceae</taxon>
        <taxon>Jeongeupia</taxon>
    </lineage>
</organism>
<feature type="signal peptide" evidence="1">
    <location>
        <begin position="1"/>
        <end position="23"/>
    </location>
</feature>
<keyword evidence="1" id="KW-0732">Signal</keyword>
<dbReference type="EMBL" id="BMYO01000008">
    <property type="protein sequence ID" value="GHD66641.1"/>
    <property type="molecule type" value="Genomic_DNA"/>
</dbReference>
<dbReference type="PROSITE" id="PS51257">
    <property type="entry name" value="PROKAR_LIPOPROTEIN"/>
    <property type="match status" value="1"/>
</dbReference>
<dbReference type="RefSeq" id="WP_189461635.1">
    <property type="nucleotide sequence ID" value="NZ_BMYO01000008.1"/>
</dbReference>
<gene>
    <name evidence="2" type="ORF">GCM10007350_29160</name>
</gene>
<dbReference type="Proteomes" id="UP000604737">
    <property type="component" value="Unassembled WGS sequence"/>
</dbReference>